<evidence type="ECO:0008006" key="4">
    <source>
        <dbReference type="Google" id="ProtNLM"/>
    </source>
</evidence>
<keyword evidence="3" id="KW-1185">Reference proteome</keyword>
<evidence type="ECO:0000313" key="2">
    <source>
        <dbReference type="EnsemblMetazoa" id="GPAI026476-PA"/>
    </source>
</evidence>
<feature type="chain" id="PRO_5008403274" description="Secreted protein" evidence="1">
    <location>
        <begin position="25"/>
        <end position="197"/>
    </location>
</feature>
<organism evidence="2 3">
    <name type="scientific">Glossina pallidipes</name>
    <name type="common">Tsetse fly</name>
    <dbReference type="NCBI Taxonomy" id="7398"/>
    <lineage>
        <taxon>Eukaryota</taxon>
        <taxon>Metazoa</taxon>
        <taxon>Ecdysozoa</taxon>
        <taxon>Arthropoda</taxon>
        <taxon>Hexapoda</taxon>
        <taxon>Insecta</taxon>
        <taxon>Pterygota</taxon>
        <taxon>Neoptera</taxon>
        <taxon>Endopterygota</taxon>
        <taxon>Diptera</taxon>
        <taxon>Brachycera</taxon>
        <taxon>Muscomorpha</taxon>
        <taxon>Hippoboscoidea</taxon>
        <taxon>Glossinidae</taxon>
        <taxon>Glossina</taxon>
    </lineage>
</organism>
<evidence type="ECO:0000313" key="3">
    <source>
        <dbReference type="Proteomes" id="UP000092445"/>
    </source>
</evidence>
<proteinExistence type="predicted"/>
<reference evidence="3" key="1">
    <citation type="submission" date="2014-03" db="EMBL/GenBank/DDBJ databases">
        <authorList>
            <person name="Aksoy S."/>
            <person name="Warren W."/>
            <person name="Wilson R.K."/>
        </authorList>
    </citation>
    <scope>NUCLEOTIDE SEQUENCE [LARGE SCALE GENOMIC DNA]</scope>
    <source>
        <strain evidence="3">IAEA</strain>
    </source>
</reference>
<name>A0A1A9ZVP7_GLOPL</name>
<reference evidence="2" key="2">
    <citation type="submission" date="2020-05" db="UniProtKB">
        <authorList>
            <consortium name="EnsemblMetazoa"/>
        </authorList>
    </citation>
    <scope>IDENTIFICATION</scope>
    <source>
        <strain evidence="2">IAEA</strain>
    </source>
</reference>
<keyword evidence="1" id="KW-0732">Signal</keyword>
<dbReference type="Proteomes" id="UP000092445">
    <property type="component" value="Unassembled WGS sequence"/>
</dbReference>
<dbReference type="VEuPathDB" id="VectorBase:GPAI026476"/>
<protein>
    <recommendedName>
        <fullName evidence="4">Secreted protein</fullName>
    </recommendedName>
</protein>
<accession>A0A1A9ZVP7</accession>
<sequence length="197" mass="21599">MTCLSLGLQVLMVALLTSSTRLSAKPLTSYNVGLSRFVVVCSFQQLLAHHDGVKTTKHCQRVNADAEKKLSLKLLFLYWIRLPHTLCIGSGSSVSSSKFPDIALFKAAFASSILPSVLMRNDVRTTANKVALKNTVPSEFNGIFIDTKRLQAIRCGHNLPNPKGGEIFLNNVTTSKCLIRPLASGSYSDQRRMNSSK</sequence>
<dbReference type="EnsemblMetazoa" id="GPAI026476-RA">
    <property type="protein sequence ID" value="GPAI026476-PA"/>
    <property type="gene ID" value="GPAI026476"/>
</dbReference>
<dbReference type="AlphaFoldDB" id="A0A1A9ZVP7"/>
<feature type="signal peptide" evidence="1">
    <location>
        <begin position="1"/>
        <end position="24"/>
    </location>
</feature>
<evidence type="ECO:0000256" key="1">
    <source>
        <dbReference type="SAM" id="SignalP"/>
    </source>
</evidence>